<dbReference type="InterPro" id="IPR056089">
    <property type="entry name" value="DUF7672"/>
</dbReference>
<evidence type="ECO:0000256" key="1">
    <source>
        <dbReference type="SAM" id="Phobius"/>
    </source>
</evidence>
<dbReference type="Pfam" id="PF24717">
    <property type="entry name" value="DUF7672"/>
    <property type="match status" value="1"/>
</dbReference>
<dbReference type="RefSeq" id="WP_136841803.1">
    <property type="nucleotide sequence ID" value="NZ_SUPL01000002.1"/>
</dbReference>
<accession>A0A4U0F0X2</accession>
<comment type="caution">
    <text evidence="2">The sequence shown here is derived from an EMBL/GenBank/DDBJ whole genome shotgun (WGS) entry which is preliminary data.</text>
</comment>
<keyword evidence="3" id="KW-1185">Reference proteome</keyword>
<dbReference type="EMBL" id="SUPL01000002">
    <property type="protein sequence ID" value="TJY37384.1"/>
    <property type="molecule type" value="Genomic_DNA"/>
</dbReference>
<feature type="transmembrane region" description="Helical" evidence="1">
    <location>
        <begin position="53"/>
        <end position="71"/>
    </location>
</feature>
<keyword evidence="1" id="KW-1133">Transmembrane helix</keyword>
<organism evidence="2 3">
    <name type="scientific">Pontimicrobium aquaticum</name>
    <dbReference type="NCBI Taxonomy" id="2565367"/>
    <lineage>
        <taxon>Bacteria</taxon>
        <taxon>Pseudomonadati</taxon>
        <taxon>Bacteroidota</taxon>
        <taxon>Flavobacteriia</taxon>
        <taxon>Flavobacteriales</taxon>
        <taxon>Flavobacteriaceae</taxon>
        <taxon>Pontimicrobium</taxon>
    </lineage>
</organism>
<feature type="transmembrane region" description="Helical" evidence="1">
    <location>
        <begin position="7"/>
        <end position="27"/>
    </location>
</feature>
<dbReference type="AlphaFoldDB" id="A0A4U0F0X2"/>
<dbReference type="OrthoDB" id="1454609at2"/>
<keyword evidence="1" id="KW-0812">Transmembrane</keyword>
<name>A0A4U0F0X2_9FLAO</name>
<keyword evidence="1" id="KW-0472">Membrane</keyword>
<protein>
    <submittedName>
        <fullName evidence="2">Uncharacterized protein</fullName>
    </submittedName>
</protein>
<proteinExistence type="predicted"/>
<evidence type="ECO:0000313" key="2">
    <source>
        <dbReference type="EMBL" id="TJY37384.1"/>
    </source>
</evidence>
<sequence length="79" mass="9187">MIKLYTIGIFILIVAIIANAIVINIGLKSWYDFIELLTNYEFTVFKEINVLDFLWLFIGYPMILSLGYVLGNKLYSIIF</sequence>
<gene>
    <name evidence="2" type="ORF">E5167_05405</name>
</gene>
<dbReference type="Proteomes" id="UP000307657">
    <property type="component" value="Unassembled WGS sequence"/>
</dbReference>
<reference evidence="2 3" key="1">
    <citation type="submission" date="2019-04" db="EMBL/GenBank/DDBJ databases">
        <title>Lacinutrix sp. nov., isolated from marine water.</title>
        <authorList>
            <person name="Kim W."/>
        </authorList>
    </citation>
    <scope>NUCLEOTIDE SEQUENCE [LARGE SCALE GENOMIC DNA]</scope>
    <source>
        <strain evidence="2 3">CAU 1491</strain>
    </source>
</reference>
<evidence type="ECO:0000313" key="3">
    <source>
        <dbReference type="Proteomes" id="UP000307657"/>
    </source>
</evidence>